<evidence type="ECO:0000313" key="2">
    <source>
        <dbReference type="Proteomes" id="UP001501757"/>
    </source>
</evidence>
<dbReference type="EMBL" id="BAAAEI010000025">
    <property type="protein sequence ID" value="GAA0371768.1"/>
    <property type="molecule type" value="Genomic_DNA"/>
</dbReference>
<proteinExistence type="predicted"/>
<keyword evidence="2" id="KW-1185">Reference proteome</keyword>
<evidence type="ECO:0000313" key="1">
    <source>
        <dbReference type="EMBL" id="GAA0371768.1"/>
    </source>
</evidence>
<accession>A0ABN0XSK2</accession>
<comment type="caution">
    <text evidence="1">The sequence shown here is derived from an EMBL/GenBank/DDBJ whole genome shotgun (WGS) entry which is preliminary data.</text>
</comment>
<sequence>MELEHYIGLYQVVDATCSHSESEYNPCQGTYFVEIVKGQFIDVSDAELAYVFWHGDPEIAPELQYSSSKLEANIEGDKIWISQGPELSEYFLLEDGQLAAYFSEYQVGSSGIKKTIRYKLMPVIRSNLPGFRLNYPGNK</sequence>
<gene>
    <name evidence="1" type="ORF">GCM10009092_40150</name>
</gene>
<organism evidence="1 2">
    <name type="scientific">Bowmanella denitrificans</name>
    <dbReference type="NCBI Taxonomy" id="366582"/>
    <lineage>
        <taxon>Bacteria</taxon>
        <taxon>Pseudomonadati</taxon>
        <taxon>Pseudomonadota</taxon>
        <taxon>Gammaproteobacteria</taxon>
        <taxon>Alteromonadales</taxon>
        <taxon>Alteromonadaceae</taxon>
        <taxon>Bowmanella</taxon>
    </lineage>
</organism>
<reference evidence="1 2" key="1">
    <citation type="journal article" date="2019" name="Int. J. Syst. Evol. Microbiol.">
        <title>The Global Catalogue of Microorganisms (GCM) 10K type strain sequencing project: providing services to taxonomists for standard genome sequencing and annotation.</title>
        <authorList>
            <consortium name="The Broad Institute Genomics Platform"/>
            <consortium name="The Broad Institute Genome Sequencing Center for Infectious Disease"/>
            <person name="Wu L."/>
            <person name="Ma J."/>
        </authorList>
    </citation>
    <scope>NUCLEOTIDE SEQUENCE [LARGE SCALE GENOMIC DNA]</scope>
    <source>
        <strain evidence="1 2">JCM 13378</strain>
    </source>
</reference>
<name>A0ABN0XSK2_9ALTE</name>
<dbReference type="Proteomes" id="UP001501757">
    <property type="component" value="Unassembled WGS sequence"/>
</dbReference>
<protein>
    <submittedName>
        <fullName evidence="1">Uncharacterized protein</fullName>
    </submittedName>
</protein>
<dbReference type="RefSeq" id="WP_343847253.1">
    <property type="nucleotide sequence ID" value="NZ_BAAAEI010000025.1"/>
</dbReference>